<evidence type="ECO:0000256" key="1">
    <source>
        <dbReference type="ARBA" id="ARBA00038215"/>
    </source>
</evidence>
<dbReference type="STRING" id="39966.A0A369JIU9"/>
<evidence type="ECO:0000313" key="5">
    <source>
        <dbReference type="Proteomes" id="UP000076154"/>
    </source>
</evidence>
<dbReference type="PANTHER" id="PTHR46825">
    <property type="entry name" value="D-ALANYL-D-ALANINE-CARBOXYPEPTIDASE/ENDOPEPTIDASE AMPH"/>
    <property type="match status" value="1"/>
</dbReference>
<reference evidence="4" key="1">
    <citation type="submission" date="2018-04" db="EMBL/GenBank/DDBJ databases">
        <title>Whole genome sequencing of Hypsizygus marmoreus.</title>
        <authorList>
            <person name="Choi I.-G."/>
            <person name="Min B."/>
            <person name="Kim J.-G."/>
            <person name="Kim S."/>
            <person name="Oh Y.-L."/>
            <person name="Kong W.-S."/>
            <person name="Park H."/>
            <person name="Jeong J."/>
            <person name="Song E.-S."/>
        </authorList>
    </citation>
    <scope>NUCLEOTIDE SEQUENCE [LARGE SCALE GENOMIC DNA]</scope>
    <source>
        <strain evidence="4">51987-8</strain>
    </source>
</reference>
<dbReference type="OrthoDB" id="5946976at2759"/>
<dbReference type="Proteomes" id="UP000076154">
    <property type="component" value="Unassembled WGS sequence"/>
</dbReference>
<gene>
    <name evidence="4" type="ORF">Hypma_013343</name>
</gene>
<organism evidence="4 5">
    <name type="scientific">Hypsizygus marmoreus</name>
    <name type="common">White beech mushroom</name>
    <name type="synonym">Agaricus marmoreus</name>
    <dbReference type="NCBI Taxonomy" id="39966"/>
    <lineage>
        <taxon>Eukaryota</taxon>
        <taxon>Fungi</taxon>
        <taxon>Dikarya</taxon>
        <taxon>Basidiomycota</taxon>
        <taxon>Agaricomycotina</taxon>
        <taxon>Agaricomycetes</taxon>
        <taxon>Agaricomycetidae</taxon>
        <taxon>Agaricales</taxon>
        <taxon>Tricholomatineae</taxon>
        <taxon>Lyophyllaceae</taxon>
        <taxon>Hypsizygus</taxon>
    </lineage>
</organism>
<keyword evidence="2" id="KW-0732">Signal</keyword>
<feature type="domain" description="Beta-lactamase-related" evidence="3">
    <location>
        <begin position="64"/>
        <end position="387"/>
    </location>
</feature>
<feature type="chain" id="PRO_5016648020" description="Beta-lactamase-related domain-containing protein" evidence="2">
    <location>
        <begin position="28"/>
        <end position="595"/>
    </location>
</feature>
<dbReference type="SUPFAM" id="SSF56601">
    <property type="entry name" value="beta-lactamase/transpeptidase-like"/>
    <property type="match status" value="1"/>
</dbReference>
<evidence type="ECO:0000259" key="3">
    <source>
        <dbReference type="Pfam" id="PF00144"/>
    </source>
</evidence>
<dbReference type="Pfam" id="PF00144">
    <property type="entry name" value="Beta-lactamase"/>
    <property type="match status" value="1"/>
</dbReference>
<dbReference type="AlphaFoldDB" id="A0A369JIU9"/>
<dbReference type="InterPro" id="IPR050491">
    <property type="entry name" value="AmpC-like"/>
</dbReference>
<protein>
    <recommendedName>
        <fullName evidence="3">Beta-lactamase-related domain-containing protein</fullName>
    </recommendedName>
</protein>
<name>A0A369JIU9_HYPMA</name>
<dbReference type="InterPro" id="IPR001466">
    <property type="entry name" value="Beta-lactam-related"/>
</dbReference>
<dbReference type="InParanoid" id="A0A369JIU9"/>
<keyword evidence="5" id="KW-1185">Reference proteome</keyword>
<evidence type="ECO:0000313" key="4">
    <source>
        <dbReference type="EMBL" id="RDB19643.1"/>
    </source>
</evidence>
<dbReference type="EMBL" id="LUEZ02000077">
    <property type="protein sequence ID" value="RDB19643.1"/>
    <property type="molecule type" value="Genomic_DNA"/>
</dbReference>
<comment type="caution">
    <text evidence="4">The sequence shown here is derived from an EMBL/GenBank/DDBJ whole genome shotgun (WGS) entry which is preliminary data.</text>
</comment>
<evidence type="ECO:0000256" key="2">
    <source>
        <dbReference type="SAM" id="SignalP"/>
    </source>
</evidence>
<accession>A0A369JIU9</accession>
<comment type="similarity">
    <text evidence="1">Belongs to the peptidase S12 family.</text>
</comment>
<dbReference type="Gene3D" id="3.40.710.10">
    <property type="entry name" value="DD-peptidase/beta-lactamase superfamily"/>
    <property type="match status" value="1"/>
</dbReference>
<dbReference type="InterPro" id="IPR012338">
    <property type="entry name" value="Beta-lactam/transpept-like"/>
</dbReference>
<dbReference type="PANTHER" id="PTHR46825:SF15">
    <property type="entry name" value="BETA-LACTAMASE-RELATED DOMAIN-CONTAINING PROTEIN"/>
    <property type="match status" value="1"/>
</dbReference>
<feature type="signal peptide" evidence="2">
    <location>
        <begin position="1"/>
        <end position="27"/>
    </location>
</feature>
<sequence>MHLQSLLNLVPFYLFFGCLVGLPQALSQTPILDDETEKFVNKILTEWKSPGGVAIAFVKKNERGEWVNVETKGYGRATASGKPVTENTTFNIASNSKLFNVFATGLLINNETLSPRLTWDSRIRDFIPEFNLTDQVARNEATILDLVSHRTGYPRHEFAYRYNDAVPTIIDRMQYWRQSYEFRDVWQYNNNMYTLLSYLPTKLLSGKPYARYVKENIFDPLGMTATTYSYQLANSNGQRADGMARKDLDLYTDVFAGTPAAAKYWASQADGEDGGVLSGAGGVITSAVDMATWLQTLLLEGKKPGTNTTVIPANVIQKAATSLIVQNTRPDFPEVSLIAYGAAQVQITYRGHLVVEHPGFIRGFNSQVSRLPNNGLGVAVLTNDNEYGKLTSQIIKYYIMDRALGYEPIDWNTRLKAQKIDPPTRATPRPTNAALPSVNFTALAGTYNNNGYGKFELCLIAPQNPSATSSCQAMASNISTILPGAIRPGIPTLVGSIDSPWFSHMRIEHFNRDLFNVSLLISTPQDNATEPYWTYNDRHTSDNGVVAEVDASGSRIGIGMAGLWFGLWEPNVAPATPKPKGNTVRERAEIYWDKV</sequence>
<proteinExistence type="inferred from homology"/>